<dbReference type="InterPro" id="IPR051620">
    <property type="entry name" value="ORF904-like_C"/>
</dbReference>
<keyword evidence="2" id="KW-0378">Hydrolase</keyword>
<feature type="domain" description="SF3 helicase" evidence="5">
    <location>
        <begin position="430"/>
        <end position="584"/>
    </location>
</feature>
<feature type="compositionally biased region" description="Polar residues" evidence="4">
    <location>
        <begin position="268"/>
        <end position="278"/>
    </location>
</feature>
<dbReference type="EMBL" id="FP565810">
    <property type="protein sequence ID" value="CBH22707.1"/>
    <property type="molecule type" value="Genomic_DNA"/>
</dbReference>
<dbReference type="InterPro" id="IPR045455">
    <property type="entry name" value="NrS-1_pol-like_helicase"/>
</dbReference>
<geneLocation type="plasmid" evidence="6 7">
    <name>pSR11</name>
</geneLocation>
<organism evidence="6 7">
    <name type="scientific">Salinibacter ruber (strain M8)</name>
    <dbReference type="NCBI Taxonomy" id="761659"/>
    <lineage>
        <taxon>Bacteria</taxon>
        <taxon>Pseudomonadati</taxon>
        <taxon>Rhodothermota</taxon>
        <taxon>Rhodothermia</taxon>
        <taxon>Rhodothermales</taxon>
        <taxon>Salinibacteraceae</taxon>
        <taxon>Salinibacter</taxon>
    </lineage>
</organism>
<dbReference type="PANTHER" id="PTHR35372">
    <property type="entry name" value="ATP BINDING PROTEIN-RELATED"/>
    <property type="match status" value="1"/>
</dbReference>
<feature type="region of interest" description="Disordered" evidence="4">
    <location>
        <begin position="265"/>
        <end position="284"/>
    </location>
</feature>
<dbReference type="CDD" id="cd01029">
    <property type="entry name" value="TOPRIM_primases"/>
    <property type="match status" value="1"/>
</dbReference>
<dbReference type="PANTHER" id="PTHR35372:SF2">
    <property type="entry name" value="SF3 HELICASE DOMAIN-CONTAINING PROTEIN"/>
    <property type="match status" value="1"/>
</dbReference>
<proteinExistence type="predicted"/>
<dbReference type="SUPFAM" id="SSF52540">
    <property type="entry name" value="P-loop containing nucleoside triphosphate hydrolases"/>
    <property type="match status" value="1"/>
</dbReference>
<dbReference type="PROSITE" id="PS51206">
    <property type="entry name" value="SF3_HELICASE_1"/>
    <property type="match status" value="1"/>
</dbReference>
<reference evidence="6 7" key="1">
    <citation type="journal article" date="2010" name="ISME J.">
        <title>Fine-scale evolution: genomic, phenotypic and ecological differentiation in two coexisting Salinibacter ruber strains.</title>
        <authorList>
            <person name="Pena A."/>
            <person name="Teeling H."/>
            <person name="Huerta-Cepas J."/>
            <person name="Santos F."/>
            <person name="Yarza P."/>
            <person name="Brito-Echeverria J."/>
            <person name="Lucio M."/>
            <person name="Schmitt-Kopplin P."/>
            <person name="Meseguer I."/>
            <person name="Schenowitz C."/>
            <person name="Dossat C."/>
            <person name="Barbe V."/>
            <person name="Dopazo J."/>
            <person name="Rossello-Mora R."/>
            <person name="Schuler M."/>
            <person name="Glockner F.O."/>
            <person name="Amann R."/>
            <person name="Gabaldon T."/>
            <person name="Anton J."/>
        </authorList>
    </citation>
    <scope>NUCLEOTIDE SEQUENCE [LARGE SCALE GENOMIC DNA]</scope>
    <source>
        <strain evidence="6 7">M8</strain>
        <plasmid evidence="7">pSR11</plasmid>
    </source>
</reference>
<dbReference type="Gene3D" id="3.40.50.300">
    <property type="entry name" value="P-loop containing nucleotide triphosphate hydrolases"/>
    <property type="match status" value="1"/>
</dbReference>
<evidence type="ECO:0000313" key="7">
    <source>
        <dbReference type="Proteomes" id="UP000000933"/>
    </source>
</evidence>
<dbReference type="RefSeq" id="WP_013060199.1">
    <property type="nucleotide sequence ID" value="NC_014026.1"/>
</dbReference>
<evidence type="ECO:0000256" key="3">
    <source>
        <dbReference type="ARBA" id="ARBA00022840"/>
    </source>
</evidence>
<dbReference type="KEGG" id="srm:SRM_p11002"/>
<evidence type="ECO:0000256" key="2">
    <source>
        <dbReference type="ARBA" id="ARBA00022801"/>
    </source>
</evidence>
<dbReference type="GO" id="GO:0005524">
    <property type="term" value="F:ATP binding"/>
    <property type="evidence" value="ECO:0007669"/>
    <property type="project" value="UniProtKB-KW"/>
</dbReference>
<evidence type="ECO:0000256" key="4">
    <source>
        <dbReference type="SAM" id="MobiDB-lite"/>
    </source>
</evidence>
<protein>
    <recommendedName>
        <fullName evidence="5">SF3 helicase domain-containing protein</fullName>
    </recommendedName>
</protein>
<keyword evidence="6" id="KW-0614">Plasmid</keyword>
<reference evidence="7" key="2">
    <citation type="submission" date="2010-04" db="EMBL/GenBank/DDBJ databases">
        <title>Genome sequence of Salinibacter ruber M8.</title>
        <authorList>
            <consortium name="Genoscope"/>
        </authorList>
    </citation>
    <scope>NUCLEOTIDE SEQUENCE [LARGE SCALE GENOMIC DNA]</scope>
    <source>
        <strain evidence="7">M8</strain>
        <plasmid evidence="7">pSR11</plasmid>
    </source>
</reference>
<sequence>MSSEPINKVLDRLDAVEQTGSEEYVARCPAHDDHSPSLSVARGDHQPVVLNCHAGCDPESIVSALGLKWSSICENGVTEEQFERAPWKHGEEIAAYEYHNADGAHVYTIRRYEHQGHGWKSFRPYLPGKQRAGLGKQNRVLYRLPQVIEQANEGRVVFIVEGEKDVHTLEEHGFTATTSGSTSSWKDRYSDRLSGARVVIVPDNDKPGTEYAHEVAESCHEDAKWVRIVELSDVPANGGDVTDWFARGHDEGELEDLILSTEKWDPASSAQPEETPTDSGDPWSKICGVYEDDKKQARLFAAKQVINDLHVSTHRETGQCYVWDPEEKVLDPGGEQRIGELLVRKLGANHSQHEQNEITEKVRLLTAEDELGGEYIPVANGDLFLDGDSVRLEDADPERAPLTRSDAAWDPGADCPCFERHLKNVMPSKEERETLQEYAGYCLLHWDIPLHKALFMVGPTASGKSTTLTVLRKLMGSVSKLSPQQLVNGRFGPAELEGAWANIRSDISSAVLQDIGLFKEVVAGDPIFVERKYEQGYNIRPTAKHLYSANQLPEASIDDDAFYRRILLVSFPTTIPKDERVNRSELDDRLELELDGVLRWAVEGLMEVINQNEFTHDLSPEQTRRRWESRSSSIGRFKVTALDVTGDHAEDFIPKEKVFSAYTQFCNDRGLAKEDQNSLTRTLTQDPKIADAQRTPPGHSRQVRCYTGFRLDETAL</sequence>
<dbReference type="Proteomes" id="UP000000933">
    <property type="component" value="Plasmid pSR11"/>
</dbReference>
<dbReference type="NCBIfam" id="TIGR01613">
    <property type="entry name" value="primase_Cterm"/>
    <property type="match status" value="1"/>
</dbReference>
<evidence type="ECO:0000313" key="6">
    <source>
        <dbReference type="EMBL" id="CBH22707.1"/>
    </source>
</evidence>
<dbReference type="AlphaFoldDB" id="D5H467"/>
<dbReference type="InterPro" id="IPR027417">
    <property type="entry name" value="P-loop_NTPase"/>
</dbReference>
<gene>
    <name evidence="6" type="ORF">SRM_p11002</name>
</gene>
<dbReference type="InterPro" id="IPR034154">
    <property type="entry name" value="TOPRIM_DnaG/twinkle"/>
</dbReference>
<dbReference type="HOGENOM" id="CLU_018483_0_0_10"/>
<keyword evidence="1" id="KW-0547">Nucleotide-binding</keyword>
<dbReference type="SUPFAM" id="SSF56731">
    <property type="entry name" value="DNA primase core"/>
    <property type="match status" value="1"/>
</dbReference>
<dbReference type="GO" id="GO:0016787">
    <property type="term" value="F:hydrolase activity"/>
    <property type="evidence" value="ECO:0007669"/>
    <property type="project" value="UniProtKB-KW"/>
</dbReference>
<dbReference type="InterPro" id="IPR014015">
    <property type="entry name" value="Helicase_SF3_DNA-vir"/>
</dbReference>
<evidence type="ECO:0000259" key="5">
    <source>
        <dbReference type="PROSITE" id="PS51206"/>
    </source>
</evidence>
<dbReference type="InterPro" id="IPR006500">
    <property type="entry name" value="Helicase_put_C_phage/plasmid"/>
</dbReference>
<keyword evidence="3" id="KW-0067">ATP-binding</keyword>
<evidence type="ECO:0000256" key="1">
    <source>
        <dbReference type="ARBA" id="ARBA00022741"/>
    </source>
</evidence>
<accession>D5H467</accession>
<dbReference type="Pfam" id="PF19263">
    <property type="entry name" value="DUF5906"/>
    <property type="match status" value="1"/>
</dbReference>
<dbReference type="Gene3D" id="3.40.1360.10">
    <property type="match status" value="1"/>
</dbReference>
<name>D5H467_SALRM</name>